<dbReference type="OrthoDB" id="9786855at2"/>
<keyword evidence="2" id="KW-1185">Reference proteome</keyword>
<dbReference type="RefSeq" id="WP_115315018.1">
    <property type="nucleotide sequence ID" value="NZ_LWIF01000001.1"/>
</dbReference>
<evidence type="ECO:0000313" key="2">
    <source>
        <dbReference type="Proteomes" id="UP000255417"/>
    </source>
</evidence>
<sequence>MQNLEKITPLFWEHKSLIEMNDDEWEALCDGCGKCCFHKHIEGRGKRERLYFTRIACNQLDLATGLCSHYTERFKLEPDCTKLTKKNLPDFKWLPHTCAYRLLYEGKPLFDWHPLISKDQNSVKKANVLIKNPIHEKDVIDWFEFVIDEV</sequence>
<dbReference type="PANTHER" id="PTHR37421:SF1">
    <property type="entry name" value="UPF0260 PROTEIN YCGN"/>
    <property type="match status" value="1"/>
</dbReference>
<name>A0A379CA16_9PAST</name>
<gene>
    <name evidence="1" type="ORF">NCTC12872_00460</name>
</gene>
<dbReference type="InterPro" id="IPR008228">
    <property type="entry name" value="UCP006173"/>
</dbReference>
<organism evidence="1 2">
    <name type="scientific">Phocoenobacter uteri</name>
    <dbReference type="NCBI Taxonomy" id="146806"/>
    <lineage>
        <taxon>Bacteria</taxon>
        <taxon>Pseudomonadati</taxon>
        <taxon>Pseudomonadota</taxon>
        <taxon>Gammaproteobacteria</taxon>
        <taxon>Pasteurellales</taxon>
        <taxon>Pasteurellaceae</taxon>
        <taxon>Phocoenobacter</taxon>
    </lineage>
</organism>
<dbReference type="InterPro" id="IPR005358">
    <property type="entry name" value="Puta_zinc/iron-chelating_dom"/>
</dbReference>
<dbReference type="Pfam" id="PF03692">
    <property type="entry name" value="CxxCxxCC"/>
    <property type="match status" value="1"/>
</dbReference>
<evidence type="ECO:0000313" key="1">
    <source>
        <dbReference type="EMBL" id="SUB58497.1"/>
    </source>
</evidence>
<reference evidence="1 2" key="1">
    <citation type="submission" date="2018-06" db="EMBL/GenBank/DDBJ databases">
        <authorList>
            <consortium name="Pathogen Informatics"/>
            <person name="Doyle S."/>
        </authorList>
    </citation>
    <scope>NUCLEOTIDE SEQUENCE [LARGE SCALE GENOMIC DNA]</scope>
    <source>
        <strain evidence="1 2">NCTC12872</strain>
    </source>
</reference>
<dbReference type="Proteomes" id="UP000255417">
    <property type="component" value="Unassembled WGS sequence"/>
</dbReference>
<dbReference type="NCBIfam" id="NF003499">
    <property type="entry name" value="PRK05170.1-2"/>
    <property type="match status" value="1"/>
</dbReference>
<protein>
    <submittedName>
        <fullName evidence="1">Uncharacterized conserved protein</fullName>
    </submittedName>
</protein>
<dbReference type="EMBL" id="UGTA01000001">
    <property type="protein sequence ID" value="SUB58497.1"/>
    <property type="molecule type" value="Genomic_DNA"/>
</dbReference>
<proteinExistence type="predicted"/>
<dbReference type="PANTHER" id="PTHR37421">
    <property type="entry name" value="UPF0260 PROTEIN YCGN"/>
    <property type="match status" value="1"/>
</dbReference>
<accession>A0A379CA16</accession>
<dbReference type="PIRSF" id="PIRSF006173">
    <property type="entry name" value="UCP006173"/>
    <property type="match status" value="1"/>
</dbReference>
<dbReference type="AlphaFoldDB" id="A0A379CA16"/>